<dbReference type="GO" id="GO:0015074">
    <property type="term" value="P:DNA integration"/>
    <property type="evidence" value="ECO:0007669"/>
    <property type="project" value="UniProtKB-KW"/>
</dbReference>
<dbReference type="Pfam" id="PF00589">
    <property type="entry name" value="Phage_integrase"/>
    <property type="match status" value="1"/>
</dbReference>
<dbReference type="GO" id="GO:0006310">
    <property type="term" value="P:DNA recombination"/>
    <property type="evidence" value="ECO:0007669"/>
    <property type="project" value="UniProtKB-KW"/>
</dbReference>
<dbReference type="PANTHER" id="PTHR30349:SF77">
    <property type="entry name" value="TYROSINE RECOMBINASE XERC"/>
    <property type="match status" value="1"/>
</dbReference>
<evidence type="ECO:0000256" key="6">
    <source>
        <dbReference type="ARBA" id="ARBA00023125"/>
    </source>
</evidence>
<dbReference type="GO" id="GO:0051301">
    <property type="term" value="P:cell division"/>
    <property type="evidence" value="ECO:0007669"/>
    <property type="project" value="UniProtKB-KW"/>
</dbReference>
<dbReference type="SUPFAM" id="SSF56349">
    <property type="entry name" value="DNA breaking-rejoining enzymes"/>
    <property type="match status" value="1"/>
</dbReference>
<proteinExistence type="predicted"/>
<dbReference type="Pfam" id="PF13495">
    <property type="entry name" value="Phage_int_SAM_4"/>
    <property type="match status" value="1"/>
</dbReference>
<dbReference type="InterPro" id="IPR050090">
    <property type="entry name" value="Tyrosine_recombinase_XerCD"/>
</dbReference>
<evidence type="ECO:0000256" key="1">
    <source>
        <dbReference type="ARBA" id="ARBA00004496"/>
    </source>
</evidence>
<keyword evidence="7" id="KW-0233">DNA recombination</keyword>
<accession>A0A381RK67</accession>
<dbReference type="Gene3D" id="1.10.150.130">
    <property type="match status" value="1"/>
</dbReference>
<evidence type="ECO:0008006" key="12">
    <source>
        <dbReference type="Google" id="ProtNLM"/>
    </source>
</evidence>
<evidence type="ECO:0000313" key="11">
    <source>
        <dbReference type="EMBL" id="SUZ92230.1"/>
    </source>
</evidence>
<dbReference type="GO" id="GO:0007059">
    <property type="term" value="P:chromosome segregation"/>
    <property type="evidence" value="ECO:0007669"/>
    <property type="project" value="UniProtKB-KW"/>
</dbReference>
<keyword evidence="6" id="KW-0238">DNA-binding</keyword>
<comment type="subcellular location">
    <subcellularLocation>
        <location evidence="1">Cytoplasm</location>
    </subcellularLocation>
</comment>
<evidence type="ECO:0000256" key="8">
    <source>
        <dbReference type="ARBA" id="ARBA00023306"/>
    </source>
</evidence>
<dbReference type="InterPro" id="IPR010998">
    <property type="entry name" value="Integrase_recombinase_N"/>
</dbReference>
<reference evidence="11" key="1">
    <citation type="submission" date="2018-05" db="EMBL/GenBank/DDBJ databases">
        <authorList>
            <person name="Lanie J.A."/>
            <person name="Ng W.-L."/>
            <person name="Kazmierczak K.M."/>
            <person name="Andrzejewski T.M."/>
            <person name="Davidsen T.M."/>
            <person name="Wayne K.J."/>
            <person name="Tettelin H."/>
            <person name="Glass J.I."/>
            <person name="Rusch D."/>
            <person name="Podicherti R."/>
            <person name="Tsui H.-C.T."/>
            <person name="Winkler M.E."/>
        </authorList>
    </citation>
    <scope>NUCLEOTIDE SEQUENCE</scope>
</reference>
<dbReference type="EMBL" id="UINC01002042">
    <property type="protein sequence ID" value="SUZ92230.1"/>
    <property type="molecule type" value="Genomic_DNA"/>
</dbReference>
<dbReference type="InterPro" id="IPR004107">
    <property type="entry name" value="Integrase_SAM-like_N"/>
</dbReference>
<dbReference type="GO" id="GO:0003677">
    <property type="term" value="F:DNA binding"/>
    <property type="evidence" value="ECO:0007669"/>
    <property type="project" value="UniProtKB-KW"/>
</dbReference>
<evidence type="ECO:0000259" key="9">
    <source>
        <dbReference type="PROSITE" id="PS51898"/>
    </source>
</evidence>
<keyword evidence="8" id="KW-0131">Cell cycle</keyword>
<dbReference type="PROSITE" id="PS51900">
    <property type="entry name" value="CB"/>
    <property type="match status" value="1"/>
</dbReference>
<evidence type="ECO:0000256" key="2">
    <source>
        <dbReference type="ARBA" id="ARBA00022490"/>
    </source>
</evidence>
<dbReference type="PROSITE" id="PS51898">
    <property type="entry name" value="TYR_RECOMBINASE"/>
    <property type="match status" value="1"/>
</dbReference>
<evidence type="ECO:0000256" key="7">
    <source>
        <dbReference type="ARBA" id="ARBA00023172"/>
    </source>
</evidence>
<feature type="domain" description="Core-binding (CB)" evidence="10">
    <location>
        <begin position="13"/>
        <end position="87"/>
    </location>
</feature>
<evidence type="ECO:0000259" key="10">
    <source>
        <dbReference type="PROSITE" id="PS51900"/>
    </source>
</evidence>
<sequence>MEIIAKNSQDLQKMVMSVVNQRQNQNSRQTYYTALTQFFNWHSAGDNQGITAEIIREYLLYLENNGKSKATISTTLSVLRQLFKDLRRLEVIDEKIYHDLLEIKFKRPLGQRHKTWLEQEDVQKLINNLDSEKMSIVRDRALIAIMTGCGLRRFEVSDLKKDQMKQVQDRWAFTDIKGKGDRYRTVAIPEYSMKCLDEWLEISKDMGKTDRIFFSIRKNGEIGNTMITPQGIRDIVVKHSKNILDKEILPHDLRRTYAQLSYKAGAPLRQVQLSLGHSSIRTTEIYLGLDQDLTNAPGDYIDIAV</sequence>
<dbReference type="CDD" id="cd00397">
    <property type="entry name" value="DNA_BRE_C"/>
    <property type="match status" value="1"/>
</dbReference>
<organism evidence="11">
    <name type="scientific">marine metagenome</name>
    <dbReference type="NCBI Taxonomy" id="408172"/>
    <lineage>
        <taxon>unclassified sequences</taxon>
        <taxon>metagenomes</taxon>
        <taxon>ecological metagenomes</taxon>
    </lineage>
</organism>
<feature type="domain" description="Tyr recombinase" evidence="9">
    <location>
        <begin position="112"/>
        <end position="299"/>
    </location>
</feature>
<dbReference type="InterPro" id="IPR011010">
    <property type="entry name" value="DNA_brk_join_enz"/>
</dbReference>
<dbReference type="InterPro" id="IPR002104">
    <property type="entry name" value="Integrase_catalytic"/>
</dbReference>
<dbReference type="PANTHER" id="PTHR30349">
    <property type="entry name" value="PHAGE INTEGRASE-RELATED"/>
    <property type="match status" value="1"/>
</dbReference>
<dbReference type="InterPro" id="IPR013762">
    <property type="entry name" value="Integrase-like_cat_sf"/>
</dbReference>
<name>A0A381RK67_9ZZZZ</name>
<keyword evidence="4" id="KW-0159">Chromosome partition</keyword>
<evidence type="ECO:0000256" key="3">
    <source>
        <dbReference type="ARBA" id="ARBA00022618"/>
    </source>
</evidence>
<gene>
    <name evidence="11" type="ORF">METZ01_LOCUS45084</name>
</gene>
<dbReference type="InterPro" id="IPR044068">
    <property type="entry name" value="CB"/>
</dbReference>
<keyword evidence="2" id="KW-0963">Cytoplasm</keyword>
<protein>
    <recommendedName>
        <fullName evidence="12">Tyr recombinase domain-containing protein</fullName>
    </recommendedName>
</protein>
<keyword evidence="3" id="KW-0132">Cell division</keyword>
<dbReference type="GO" id="GO:0005737">
    <property type="term" value="C:cytoplasm"/>
    <property type="evidence" value="ECO:0007669"/>
    <property type="project" value="UniProtKB-SubCell"/>
</dbReference>
<evidence type="ECO:0000256" key="4">
    <source>
        <dbReference type="ARBA" id="ARBA00022829"/>
    </source>
</evidence>
<dbReference type="Gene3D" id="1.10.443.10">
    <property type="entry name" value="Intergrase catalytic core"/>
    <property type="match status" value="1"/>
</dbReference>
<dbReference type="AlphaFoldDB" id="A0A381RK67"/>
<evidence type="ECO:0000256" key="5">
    <source>
        <dbReference type="ARBA" id="ARBA00022908"/>
    </source>
</evidence>
<keyword evidence="5" id="KW-0229">DNA integration</keyword>